<organism evidence="1 2">
    <name type="scientific">Pedobacter terrae</name>
    <dbReference type="NCBI Taxonomy" id="405671"/>
    <lineage>
        <taxon>Bacteria</taxon>
        <taxon>Pseudomonadati</taxon>
        <taxon>Bacteroidota</taxon>
        <taxon>Sphingobacteriia</taxon>
        <taxon>Sphingobacteriales</taxon>
        <taxon>Sphingobacteriaceae</taxon>
        <taxon>Pedobacter</taxon>
    </lineage>
</organism>
<dbReference type="EMBL" id="FNCH01000009">
    <property type="protein sequence ID" value="SDG65222.1"/>
    <property type="molecule type" value="Genomic_DNA"/>
</dbReference>
<accession>A0A1G7VZP2</accession>
<evidence type="ECO:0000313" key="2">
    <source>
        <dbReference type="Proteomes" id="UP000199643"/>
    </source>
</evidence>
<dbReference type="STRING" id="405671.SAMN05421827_10934"/>
<dbReference type="Pfam" id="PF19268">
    <property type="entry name" value="CIS_TMP"/>
    <property type="match status" value="2"/>
</dbReference>
<name>A0A1G7VZP2_9SPHI</name>
<protein>
    <submittedName>
        <fullName evidence="1">Uncharacterized protein</fullName>
    </submittedName>
</protein>
<dbReference type="RefSeq" id="WP_090500389.1">
    <property type="nucleotide sequence ID" value="NZ_FNCH01000009.1"/>
</dbReference>
<dbReference type="AlphaFoldDB" id="A0A1G7VZP2"/>
<reference evidence="2" key="1">
    <citation type="submission" date="2016-10" db="EMBL/GenBank/DDBJ databases">
        <authorList>
            <person name="Varghese N."/>
            <person name="Submissions S."/>
        </authorList>
    </citation>
    <scope>NUCLEOTIDE SEQUENCE [LARGE SCALE GENOMIC DNA]</scope>
    <source>
        <strain evidence="2">DSM 17933</strain>
    </source>
</reference>
<gene>
    <name evidence="1" type="ORF">SAMN05421827_10934</name>
</gene>
<dbReference type="Proteomes" id="UP000199643">
    <property type="component" value="Unassembled WGS sequence"/>
</dbReference>
<keyword evidence="2" id="KW-1185">Reference proteome</keyword>
<sequence length="934" mass="107791">MPQNSHNLISRLTWDTMFDSKAQGVALQERLSNWGGFHLQQEMAAVFNKFCPSGQTWKIQSLELDLGVIHFDQLETELPIKIRQQLNEKLVEMILYSHQRGKQIEILDEKSSHIQLIWYFLWNGALPWNHHAADGSVNQMLTQQLQQNRDELLDMLKESGFSSEQVRRRMAWQFNEQNMIKIIEAIEPNVGGQIILFSNELTKIQQKETVVQAASTTDFKKNVWFWVLNYLLTERGTVFNRIQFMKSSIVQMAAHYNMQYDQLFELIELAVAKLTRSLSLQSDFILTLQLLSKENRDQQKNKTRQVIEDVDHWYLLETLFLDQNLRHTSGKAATFNDLVSALAKEDAVRFKTLISSFGSKSDFWLPLINDLSSHSLKVVFTAFKYSKPVILTESIIFLNRLMGSVKQQTERNQLWYEGLMFILRQENTSFTETAFLEVLITVLAKNKQLSSMALLDQLLVAEVPATLKTLRHTSLYHLLTAVFKKEVSRMPVLQFKKHLEQLVYLCHLQVKEGIKDRKSFETLKNILHNYIRLYPKALKEALMAMPDAEILAAIFPASISGKSLTSFMLPLEVSWNTLQEMPRFNQLGQNEIWLAEMQQEPKKLLEFVRKEIITDHQWLWLQKAVSFDELLLIIGCLHPNRQPSFDVLSQFYRVSGTISFSGVTGSGLQFLLFKKVTKAWISGNWKLIAAESIWNELIWELCGKRAIPKAVFISHMNTHKRALPPLLQLTFESLIAQDRSTTASNNENPKIKLVKPIMMKEKTDNLKGGISVRNAGLVIINSYIAILFERLGLINDRKFITAESQLQAAHYLQYMVTGQEHTEESFLPLNKILCGIPLTQPVMEGITISTENKQLIEGLISAVISHWPAIGSSSIDGFRGNWLVRDGLLTEREDRWELIVEKRPYDLLIHKSPFSFSIIKHPWMDKPLHVNWAY</sequence>
<dbReference type="InterPro" id="IPR045538">
    <property type="entry name" value="CIS_TMP"/>
</dbReference>
<proteinExistence type="predicted"/>
<evidence type="ECO:0000313" key="1">
    <source>
        <dbReference type="EMBL" id="SDG65222.1"/>
    </source>
</evidence>